<name>A0ACC1NFB8_9HYPO</name>
<accession>A0ACC1NFB8</accession>
<reference evidence="1" key="1">
    <citation type="submission" date="2022-08" db="EMBL/GenBank/DDBJ databases">
        <title>Genome Sequence of Lecanicillium fungicola.</title>
        <authorList>
            <person name="Buettner E."/>
        </authorList>
    </citation>
    <scope>NUCLEOTIDE SEQUENCE</scope>
    <source>
        <strain evidence="1">Babe33</strain>
    </source>
</reference>
<sequence>MSFFIENKNVGNQQDSEDWRIRGYNPLTPPDLLQHEIPQTAESKKTVLESRNEAVAVVNGTDPNNRLLVLVRQLRPERLDCPALNVFHNYEGLRLVAALGIE</sequence>
<comment type="caution">
    <text evidence="1">The sequence shown here is derived from an EMBL/GenBank/DDBJ whole genome shotgun (WGS) entry which is preliminary data.</text>
</comment>
<protein>
    <submittedName>
        <fullName evidence="1">Uncharacterized protein</fullName>
    </submittedName>
</protein>
<evidence type="ECO:0000313" key="2">
    <source>
        <dbReference type="Proteomes" id="UP001143910"/>
    </source>
</evidence>
<dbReference type="Proteomes" id="UP001143910">
    <property type="component" value="Unassembled WGS sequence"/>
</dbReference>
<gene>
    <name evidence="1" type="ORF">NQ176_g4045</name>
</gene>
<proteinExistence type="predicted"/>
<dbReference type="EMBL" id="JANJQO010000415">
    <property type="protein sequence ID" value="KAJ2978022.1"/>
    <property type="molecule type" value="Genomic_DNA"/>
</dbReference>
<evidence type="ECO:0000313" key="1">
    <source>
        <dbReference type="EMBL" id="KAJ2978022.1"/>
    </source>
</evidence>
<organism evidence="1 2">
    <name type="scientific">Zarea fungicola</name>
    <dbReference type="NCBI Taxonomy" id="93591"/>
    <lineage>
        <taxon>Eukaryota</taxon>
        <taxon>Fungi</taxon>
        <taxon>Dikarya</taxon>
        <taxon>Ascomycota</taxon>
        <taxon>Pezizomycotina</taxon>
        <taxon>Sordariomycetes</taxon>
        <taxon>Hypocreomycetidae</taxon>
        <taxon>Hypocreales</taxon>
        <taxon>Cordycipitaceae</taxon>
        <taxon>Zarea</taxon>
    </lineage>
</organism>
<keyword evidence="2" id="KW-1185">Reference proteome</keyword>